<evidence type="ECO:0000313" key="4">
    <source>
        <dbReference type="EMBL" id="GAH36520.1"/>
    </source>
</evidence>
<evidence type="ECO:0000256" key="1">
    <source>
        <dbReference type="ARBA" id="ARBA00004496"/>
    </source>
</evidence>
<dbReference type="FunFam" id="3.10.129.10:FF:000001">
    <property type="entry name" value="3-hydroxyacyl-[acyl-carrier-protein] dehydratase FabZ"/>
    <property type="match status" value="1"/>
</dbReference>
<dbReference type="InterPro" id="IPR013114">
    <property type="entry name" value="FabA_FabZ"/>
</dbReference>
<dbReference type="InterPro" id="IPR029069">
    <property type="entry name" value="HotDog_dom_sf"/>
</dbReference>
<gene>
    <name evidence="4" type="ORF">S03H2_10610</name>
</gene>
<dbReference type="PANTHER" id="PTHR30272:SF1">
    <property type="entry name" value="3-HYDROXYACYL-[ACYL-CARRIER-PROTEIN] DEHYDRATASE"/>
    <property type="match status" value="1"/>
</dbReference>
<dbReference type="AlphaFoldDB" id="X1FVG5"/>
<protein>
    <recommendedName>
        <fullName evidence="5">Beta-hydroxyacyl-ACP dehydratase</fullName>
    </recommendedName>
</protein>
<accession>X1FVG5</accession>
<dbReference type="CDD" id="cd01288">
    <property type="entry name" value="FabZ"/>
    <property type="match status" value="1"/>
</dbReference>
<evidence type="ECO:0000256" key="3">
    <source>
        <dbReference type="ARBA" id="ARBA00023239"/>
    </source>
</evidence>
<dbReference type="GO" id="GO:0016829">
    <property type="term" value="F:lyase activity"/>
    <property type="evidence" value="ECO:0007669"/>
    <property type="project" value="UniProtKB-KW"/>
</dbReference>
<dbReference type="SUPFAM" id="SSF54637">
    <property type="entry name" value="Thioesterase/thiol ester dehydrase-isomerase"/>
    <property type="match status" value="1"/>
</dbReference>
<dbReference type="NCBIfam" id="NF000582">
    <property type="entry name" value="PRK00006.1"/>
    <property type="match status" value="1"/>
</dbReference>
<keyword evidence="3" id="KW-0456">Lyase</keyword>
<comment type="caution">
    <text evidence="4">The sequence shown here is derived from an EMBL/GenBank/DDBJ whole genome shotgun (WGS) entry which is preliminary data.</text>
</comment>
<dbReference type="Gene3D" id="3.10.129.10">
    <property type="entry name" value="Hotdog Thioesterase"/>
    <property type="match status" value="1"/>
</dbReference>
<dbReference type="GO" id="GO:0005737">
    <property type="term" value="C:cytoplasm"/>
    <property type="evidence" value="ECO:0007669"/>
    <property type="project" value="UniProtKB-SubCell"/>
</dbReference>
<dbReference type="Pfam" id="PF07977">
    <property type="entry name" value="FabA"/>
    <property type="match status" value="1"/>
</dbReference>
<comment type="subcellular location">
    <subcellularLocation>
        <location evidence="1">Cytoplasm</location>
    </subcellularLocation>
</comment>
<dbReference type="EMBL" id="BARU01005448">
    <property type="protein sequence ID" value="GAH36520.1"/>
    <property type="molecule type" value="Genomic_DNA"/>
</dbReference>
<reference evidence="4" key="1">
    <citation type="journal article" date="2014" name="Front. Microbiol.">
        <title>High frequency of phylogenetically diverse reductive dehalogenase-homologous genes in deep subseafloor sedimentary metagenomes.</title>
        <authorList>
            <person name="Kawai M."/>
            <person name="Futagami T."/>
            <person name="Toyoda A."/>
            <person name="Takaki Y."/>
            <person name="Nishi S."/>
            <person name="Hori S."/>
            <person name="Arai W."/>
            <person name="Tsubouchi T."/>
            <person name="Morono Y."/>
            <person name="Uchiyama I."/>
            <person name="Ito T."/>
            <person name="Fujiyama A."/>
            <person name="Inagaki F."/>
            <person name="Takami H."/>
        </authorList>
    </citation>
    <scope>NUCLEOTIDE SEQUENCE</scope>
    <source>
        <strain evidence="4">Expedition CK06-06</strain>
    </source>
</reference>
<keyword evidence="2" id="KW-0963">Cytoplasm</keyword>
<evidence type="ECO:0008006" key="5">
    <source>
        <dbReference type="Google" id="ProtNLM"/>
    </source>
</evidence>
<dbReference type="PANTHER" id="PTHR30272">
    <property type="entry name" value="3-HYDROXYACYL-[ACYL-CARRIER-PROTEIN] DEHYDRATASE"/>
    <property type="match status" value="1"/>
</dbReference>
<sequence>MIDKVIEIIPGKRVVAIKKVREDEYYFKGHFPGNPIMPGVLIVESMAQAGAVGVMSLPENKNKIALFGGIDKVRFKKIVKPGDELRLDVEIVTLKANFGKGRGKAYVDDKLVCTAEIIFFLSEKEKV</sequence>
<evidence type="ECO:0000256" key="2">
    <source>
        <dbReference type="ARBA" id="ARBA00022490"/>
    </source>
</evidence>
<name>X1FVG5_9ZZZZ</name>
<organism evidence="4">
    <name type="scientific">marine sediment metagenome</name>
    <dbReference type="NCBI Taxonomy" id="412755"/>
    <lineage>
        <taxon>unclassified sequences</taxon>
        <taxon>metagenomes</taxon>
        <taxon>ecological metagenomes</taxon>
    </lineage>
</organism>
<proteinExistence type="predicted"/>